<feature type="coiled-coil region" evidence="1">
    <location>
        <begin position="175"/>
        <end position="238"/>
    </location>
</feature>
<organism evidence="2 3">
    <name type="scientific">Salipaludibacillus neizhouensis</name>
    <dbReference type="NCBI Taxonomy" id="885475"/>
    <lineage>
        <taxon>Bacteria</taxon>
        <taxon>Bacillati</taxon>
        <taxon>Bacillota</taxon>
        <taxon>Bacilli</taxon>
        <taxon>Bacillales</taxon>
        <taxon>Bacillaceae</taxon>
    </lineage>
</organism>
<accession>A0A3A9K0M8</accession>
<proteinExistence type="predicted"/>
<sequence length="534" mass="62805">MIINKIAIGNDKEAFIEDRFVDGINLISSDDNNKGKTILIQGMMYALGNVPTFPVSFQYKDYYYIIEFTVKDTLYKICRYKEDFIVKTNNELRHFENTSEFRRYWDKIIFNLPQITKNNKNTIVHPELFLQLFFVGQDKKNTSTIANSGYYKKDDFMNMLYRICGIENSMDITEIEKQKELLRNYNHERRLLLKQYKILSSKKKELAHFSTTNDRIQFKNNLEKIEKVNDSITELNKERNRNIARKIKCETAIREIISLNRDLDTGEIVCLSCGSIHIGYKTASKKGFAFDITTADIRKDIINSIHNKINDYEEEVERINISISDKQNILKDLLSVDEISLESLLLYKEDLFNAADADKKITDLDVKINEVKSELSNFETIKNSKAETEKELLAKILEMMNSIYKEQEPAGTLKFDNLFTKKSETYSGSEQTIFYLLKMYVFQKVTKHKYPIIVDSFRSEDLSTEREKIFLDLFNELENQIIFTTTLKIEEVGKYDREEFKFINHIDYSDHTPSSILRSEYRDSFNTILKDIMQ</sequence>
<comment type="caution">
    <text evidence="2">The sequence shown here is derived from an EMBL/GenBank/DDBJ whole genome shotgun (WGS) entry which is preliminary data.</text>
</comment>
<evidence type="ECO:0000313" key="3">
    <source>
        <dbReference type="Proteomes" id="UP000281498"/>
    </source>
</evidence>
<protein>
    <recommendedName>
        <fullName evidence="4">Rad50/SbcC-type AAA domain-containing protein</fullName>
    </recommendedName>
</protein>
<dbReference type="Proteomes" id="UP000281498">
    <property type="component" value="Unassembled WGS sequence"/>
</dbReference>
<dbReference type="OrthoDB" id="6397230at2"/>
<name>A0A3A9K0M8_9BACI</name>
<dbReference type="EMBL" id="PDOE01000039">
    <property type="protein sequence ID" value="RKL64778.1"/>
    <property type="molecule type" value="Genomic_DNA"/>
</dbReference>
<feature type="coiled-coil region" evidence="1">
    <location>
        <begin position="302"/>
        <end position="329"/>
    </location>
</feature>
<evidence type="ECO:0008006" key="4">
    <source>
        <dbReference type="Google" id="ProtNLM"/>
    </source>
</evidence>
<dbReference type="RefSeq" id="WP_110939007.1">
    <property type="nucleotide sequence ID" value="NZ_KZ614148.1"/>
</dbReference>
<gene>
    <name evidence="2" type="ORF">CR203_24455</name>
</gene>
<dbReference type="AlphaFoldDB" id="A0A3A9K0M8"/>
<evidence type="ECO:0000256" key="1">
    <source>
        <dbReference type="SAM" id="Coils"/>
    </source>
</evidence>
<reference evidence="2 3" key="1">
    <citation type="submission" date="2017-10" db="EMBL/GenBank/DDBJ databases">
        <title>Bacillus sp. nov., a halophilic bacterium isolated from a Keqin Lake.</title>
        <authorList>
            <person name="Wang H."/>
        </authorList>
    </citation>
    <scope>NUCLEOTIDE SEQUENCE [LARGE SCALE GENOMIC DNA]</scope>
    <source>
        <strain evidence="2 3">KCTC 13187</strain>
    </source>
</reference>
<evidence type="ECO:0000313" key="2">
    <source>
        <dbReference type="EMBL" id="RKL64778.1"/>
    </source>
</evidence>
<keyword evidence="3" id="KW-1185">Reference proteome</keyword>
<keyword evidence="1" id="KW-0175">Coiled coil</keyword>